<keyword evidence="2" id="KW-1133">Transmembrane helix</keyword>
<dbReference type="RefSeq" id="WP_127914360.1">
    <property type="nucleotide sequence ID" value="NZ_RKLP01000001.1"/>
</dbReference>
<keyword evidence="2" id="KW-0472">Membrane</keyword>
<evidence type="ECO:0000256" key="2">
    <source>
        <dbReference type="SAM" id="Phobius"/>
    </source>
</evidence>
<evidence type="ECO:0000313" key="4">
    <source>
        <dbReference type="Proteomes" id="UP000286208"/>
    </source>
</evidence>
<reference evidence="3 4" key="1">
    <citation type="submission" date="2018-11" db="EMBL/GenBank/DDBJ databases">
        <title>Rhodococcus spongicola sp. nov. and Rhodococcus xishaensis sp. nov. from marine sponges.</title>
        <authorList>
            <person name="Li L."/>
            <person name="Lin H.W."/>
        </authorList>
    </citation>
    <scope>NUCLEOTIDE SEQUENCE [LARGE SCALE GENOMIC DNA]</scope>
    <source>
        <strain evidence="3 4">CCTCC AB2014297</strain>
    </source>
</reference>
<evidence type="ECO:0000313" key="3">
    <source>
        <dbReference type="EMBL" id="RVW11252.1"/>
    </source>
</evidence>
<dbReference type="EMBL" id="RKLP01000001">
    <property type="protein sequence ID" value="RVW11252.1"/>
    <property type="molecule type" value="Genomic_DNA"/>
</dbReference>
<feature type="compositionally biased region" description="Basic and acidic residues" evidence="1">
    <location>
        <begin position="11"/>
        <end position="22"/>
    </location>
</feature>
<proteinExistence type="predicted"/>
<feature type="transmembrane region" description="Helical" evidence="2">
    <location>
        <begin position="54"/>
        <end position="72"/>
    </location>
</feature>
<comment type="caution">
    <text evidence="3">The sequence shown here is derived from an EMBL/GenBank/DDBJ whole genome shotgun (WGS) entry which is preliminary data.</text>
</comment>
<feature type="region of interest" description="Disordered" evidence="1">
    <location>
        <begin position="1"/>
        <end position="42"/>
    </location>
</feature>
<keyword evidence="4" id="KW-1185">Reference proteome</keyword>
<name>A0A3S3AJ21_9NOCA</name>
<gene>
    <name evidence="3" type="ORF">EGT67_02075</name>
</gene>
<keyword evidence="2" id="KW-0812">Transmembrane</keyword>
<protein>
    <submittedName>
        <fullName evidence="3">Uncharacterized protein</fullName>
    </submittedName>
</protein>
<dbReference type="Proteomes" id="UP000286208">
    <property type="component" value="Unassembled WGS sequence"/>
</dbReference>
<sequence length="135" mass="13849">MQPGAGTESEVQAREPDTREAGDPPAAPDTRAKSPVVSDSQDDYLLGSPSAGRVVAILLVAGIAGAVGLVMASVVAMLVTAAVGAVTAWLVAHDWVPRGGRQRAGKRHVTVSPGWASRSWSGQAWGERGVGRRAA</sequence>
<evidence type="ECO:0000256" key="1">
    <source>
        <dbReference type="SAM" id="MobiDB-lite"/>
    </source>
</evidence>
<dbReference type="AlphaFoldDB" id="A0A3S3AJ21"/>
<accession>A0A3S3AJ21</accession>
<dbReference type="OrthoDB" id="9852270at2"/>
<organism evidence="3 4">
    <name type="scientific">Prescottella agglutinans</name>
    <dbReference type="NCBI Taxonomy" id="1644129"/>
    <lineage>
        <taxon>Bacteria</taxon>
        <taxon>Bacillati</taxon>
        <taxon>Actinomycetota</taxon>
        <taxon>Actinomycetes</taxon>
        <taxon>Mycobacteriales</taxon>
        <taxon>Nocardiaceae</taxon>
        <taxon>Prescottella</taxon>
    </lineage>
</organism>